<dbReference type="Proteomes" id="UP000325849">
    <property type="component" value="Unassembled WGS sequence"/>
</dbReference>
<gene>
    <name evidence="1" type="ORF">FNH09_24950</name>
</gene>
<proteinExistence type="predicted"/>
<dbReference type="AlphaFoldDB" id="A0A5N8VHP4"/>
<name>A0A5N8VHP4_9ACTN</name>
<organism evidence="1 2">
    <name type="scientific">Streptomyces adustus</name>
    <dbReference type="NCBI Taxonomy" id="1609272"/>
    <lineage>
        <taxon>Bacteria</taxon>
        <taxon>Bacillati</taxon>
        <taxon>Actinomycetota</taxon>
        <taxon>Actinomycetes</taxon>
        <taxon>Kitasatosporales</taxon>
        <taxon>Streptomycetaceae</taxon>
        <taxon>Streptomyces</taxon>
    </lineage>
</organism>
<reference evidence="1 2" key="1">
    <citation type="submission" date="2019-07" db="EMBL/GenBank/DDBJ databases">
        <title>New species of Amycolatopsis and Streptomyces.</title>
        <authorList>
            <person name="Duangmal K."/>
            <person name="Teo W.F.A."/>
            <person name="Lipun K."/>
        </authorList>
    </citation>
    <scope>NUCLEOTIDE SEQUENCE [LARGE SCALE GENOMIC DNA]</scope>
    <source>
        <strain evidence="1 2">NBRC 109810</strain>
    </source>
</reference>
<accession>A0A5N8VHP4</accession>
<dbReference type="EMBL" id="VJZD01000110">
    <property type="protein sequence ID" value="MPY34366.1"/>
    <property type="molecule type" value="Genomic_DNA"/>
</dbReference>
<keyword evidence="2" id="KW-1185">Reference proteome</keyword>
<protein>
    <submittedName>
        <fullName evidence="1">Uncharacterized protein</fullName>
    </submittedName>
</protein>
<sequence>MPVRKQPQPHATAIPYQSAACRIGTHPTCAEHSPTTTPEDVPVIYETCGCPCHATPDRSWPAEEL</sequence>
<evidence type="ECO:0000313" key="1">
    <source>
        <dbReference type="EMBL" id="MPY34366.1"/>
    </source>
</evidence>
<comment type="caution">
    <text evidence="1">The sequence shown here is derived from an EMBL/GenBank/DDBJ whole genome shotgun (WGS) entry which is preliminary data.</text>
</comment>
<evidence type="ECO:0000313" key="2">
    <source>
        <dbReference type="Proteomes" id="UP000325849"/>
    </source>
</evidence>